<keyword evidence="1" id="KW-1133">Transmembrane helix</keyword>
<organism evidence="3 4">
    <name type="scientific">Cephaloticoccus primus</name>
    <dbReference type="NCBI Taxonomy" id="1548207"/>
    <lineage>
        <taxon>Bacteria</taxon>
        <taxon>Pseudomonadati</taxon>
        <taxon>Verrucomicrobiota</taxon>
        <taxon>Opitutia</taxon>
        <taxon>Opitutales</taxon>
        <taxon>Opitutaceae</taxon>
        <taxon>Cephaloticoccus</taxon>
    </lineage>
</organism>
<dbReference type="EMBL" id="LSZQ01000050">
    <property type="protein sequence ID" value="KXU35338.1"/>
    <property type="molecule type" value="Genomic_DNA"/>
</dbReference>
<dbReference type="Pfam" id="PF02470">
    <property type="entry name" value="MlaD"/>
    <property type="match status" value="1"/>
</dbReference>
<gene>
    <name evidence="3" type="ORF">AXK11_06695</name>
</gene>
<keyword evidence="4" id="KW-1185">Reference proteome</keyword>
<name>A0A139SLA5_9BACT</name>
<dbReference type="Proteomes" id="UP000070058">
    <property type="component" value="Unassembled WGS sequence"/>
</dbReference>
<keyword evidence="1" id="KW-0812">Transmembrane</keyword>
<dbReference type="InterPro" id="IPR052336">
    <property type="entry name" value="MlaD_Phospholipid_Transporter"/>
</dbReference>
<accession>A0A139SLA5</accession>
<evidence type="ECO:0000313" key="3">
    <source>
        <dbReference type="EMBL" id="KXU35338.1"/>
    </source>
</evidence>
<dbReference type="PANTHER" id="PTHR33371:SF4">
    <property type="entry name" value="INTERMEMBRANE PHOSPHOLIPID TRANSPORT SYSTEM BINDING PROTEIN MLAD"/>
    <property type="match status" value="1"/>
</dbReference>
<protein>
    <recommendedName>
        <fullName evidence="2">Mce/MlaD domain-containing protein</fullName>
    </recommendedName>
</protein>
<feature type="transmembrane region" description="Helical" evidence="1">
    <location>
        <begin position="12"/>
        <end position="34"/>
    </location>
</feature>
<evidence type="ECO:0000256" key="1">
    <source>
        <dbReference type="SAM" id="Phobius"/>
    </source>
</evidence>
<evidence type="ECO:0000313" key="4">
    <source>
        <dbReference type="Proteomes" id="UP000070058"/>
    </source>
</evidence>
<comment type="caution">
    <text evidence="3">The sequence shown here is derived from an EMBL/GenBank/DDBJ whole genome shotgun (WGS) entry which is preliminary data.</text>
</comment>
<dbReference type="STRING" id="1548207.AXK11_06695"/>
<proteinExistence type="predicted"/>
<feature type="domain" description="Mce/MlaD" evidence="2">
    <location>
        <begin position="37"/>
        <end position="138"/>
    </location>
</feature>
<dbReference type="RefSeq" id="WP_068630522.1">
    <property type="nucleotide sequence ID" value="NZ_LSZQ01000050.1"/>
</dbReference>
<dbReference type="PANTHER" id="PTHR33371">
    <property type="entry name" value="INTERMEMBRANE PHOSPHOLIPID TRANSPORT SYSTEM BINDING PROTEIN MLAD-RELATED"/>
    <property type="match status" value="1"/>
</dbReference>
<keyword evidence="1" id="KW-0472">Membrane</keyword>
<dbReference type="InterPro" id="IPR003399">
    <property type="entry name" value="Mce/MlaD"/>
</dbReference>
<evidence type="ECO:0000259" key="2">
    <source>
        <dbReference type="Pfam" id="PF02470"/>
    </source>
</evidence>
<reference evidence="4" key="1">
    <citation type="submission" date="2016-02" db="EMBL/GenBank/DDBJ databases">
        <authorList>
            <person name="Sanders J.G."/>
            <person name="Lin J.Y."/>
            <person name="Wertz J.T."/>
            <person name="Russell J.A."/>
            <person name="Moreau C.S."/>
            <person name="Powell S."/>
        </authorList>
    </citation>
    <scope>NUCLEOTIDE SEQUENCE [LARGE SCALE GENOMIC DNA]</scope>
    <source>
        <strain evidence="4">CAG34</strain>
    </source>
</reference>
<sequence length="355" mass="37532">MKTKLSPAAIGAFVIGAFALGVIGLLSFGGISFFHKPQRFVVDFDESIHGLDLGSPVKLRGVRVGRVVDLSVRFDQVAKRSVVSVFCEFNRSVITDAHGVELDVSDPAAIQHLVDEGLRAQLGILGLATGLLYVELDFAEPPASPSTPAPAAARPLPVAGHADARPQAGAAPSPATGARRYVVVPALRSTLAELQVNFTELLANLKGVDLAGLSQDLRALTVSTRVQIEALATEWRGVGSSLQALLSQPEAATLLPTIDETLTELRHVLVRLDEQLDSSGQGLDAALVEARTTLESLNAASLRATQFIETNRDLGEEATLALRRLADAAAAAERLADTLSRNPNALLVGKKKEPK</sequence>
<dbReference type="AlphaFoldDB" id="A0A139SLA5"/>